<keyword evidence="1" id="KW-0812">Transmembrane</keyword>
<dbReference type="OrthoDB" id="7345733at2"/>
<feature type="transmembrane region" description="Helical" evidence="1">
    <location>
        <begin position="71"/>
        <end position="95"/>
    </location>
</feature>
<protein>
    <submittedName>
        <fullName evidence="3">PH (Pleckstrin Homology) domain-containing protein</fullName>
    </submittedName>
</protein>
<evidence type="ECO:0000256" key="1">
    <source>
        <dbReference type="SAM" id="Phobius"/>
    </source>
</evidence>
<dbReference type="EMBL" id="SLWW01000002">
    <property type="protein sequence ID" value="TCO73563.1"/>
    <property type="molecule type" value="Genomic_DNA"/>
</dbReference>
<dbReference type="Pfam" id="PF03703">
    <property type="entry name" value="bPH_2"/>
    <property type="match status" value="1"/>
</dbReference>
<dbReference type="Proteomes" id="UP000295142">
    <property type="component" value="Unassembled WGS sequence"/>
</dbReference>
<keyword evidence="4" id="KW-1185">Reference proteome</keyword>
<feature type="transmembrane region" description="Helical" evidence="1">
    <location>
        <begin position="41"/>
        <end position="59"/>
    </location>
</feature>
<dbReference type="RefSeq" id="WP_132542017.1">
    <property type="nucleotide sequence ID" value="NZ_SLWW01000002.1"/>
</dbReference>
<name>A0A4R2KIU8_9RHOB</name>
<dbReference type="NCBIfam" id="NF040894">
    <property type="entry name" value="puhB_PGC"/>
    <property type="match status" value="1"/>
</dbReference>
<dbReference type="AlphaFoldDB" id="A0A4R2KIU8"/>
<organism evidence="3 4">
    <name type="scientific">Rhodovulum euryhalinum</name>
    <dbReference type="NCBI Taxonomy" id="35805"/>
    <lineage>
        <taxon>Bacteria</taxon>
        <taxon>Pseudomonadati</taxon>
        <taxon>Pseudomonadota</taxon>
        <taxon>Alphaproteobacteria</taxon>
        <taxon>Rhodobacterales</taxon>
        <taxon>Paracoccaceae</taxon>
        <taxon>Rhodovulum</taxon>
    </lineage>
</organism>
<evidence type="ECO:0000313" key="4">
    <source>
        <dbReference type="Proteomes" id="UP000295142"/>
    </source>
</evidence>
<keyword evidence="1" id="KW-1133">Transmembrane helix</keyword>
<dbReference type="InterPro" id="IPR054839">
    <property type="entry name" value="puhB_PGC"/>
</dbReference>
<reference evidence="3 4" key="1">
    <citation type="submission" date="2019-03" db="EMBL/GenBank/DDBJ databases">
        <title>Genomic Encyclopedia of Type Strains, Phase IV (KMG-IV): sequencing the most valuable type-strain genomes for metagenomic binning, comparative biology and taxonomic classification.</title>
        <authorList>
            <person name="Goeker M."/>
        </authorList>
    </citation>
    <scope>NUCLEOTIDE SEQUENCE [LARGE SCALE GENOMIC DNA]</scope>
    <source>
        <strain evidence="3 4">DSM 4868</strain>
    </source>
</reference>
<feature type="domain" description="YdbS-like PH" evidence="2">
    <location>
        <begin position="96"/>
        <end position="185"/>
    </location>
</feature>
<dbReference type="InterPro" id="IPR005182">
    <property type="entry name" value="YdbS-like_PH"/>
</dbReference>
<keyword evidence="1" id="KW-0472">Membrane</keyword>
<evidence type="ECO:0000313" key="3">
    <source>
        <dbReference type="EMBL" id="TCO73563.1"/>
    </source>
</evidence>
<sequence>MSHDDFAVEPIRGLPTHLPEGEEILWQGAPDWLALARESLALYWAAGYFVVLFLWRVIVATETMSLAQAAVASSFFLVLGAVVCALLMITAFVQAKATVYTVTNKRVALRIGAALTMTLNLPFTWIGNANLDLRKSGTGTIAFELMGKTQFSYLLCWPHVRPWRMARTEPAFRCIPDAAKVARIIADAAETRVSEPRLARVPDEDTLAAE</sequence>
<evidence type="ECO:0000259" key="2">
    <source>
        <dbReference type="Pfam" id="PF03703"/>
    </source>
</evidence>
<feature type="transmembrane region" description="Helical" evidence="1">
    <location>
        <begin position="107"/>
        <end position="126"/>
    </location>
</feature>
<accession>A0A4R2KIU8</accession>
<gene>
    <name evidence="3" type="ORF">EV655_102328</name>
</gene>
<proteinExistence type="predicted"/>
<comment type="caution">
    <text evidence="3">The sequence shown here is derived from an EMBL/GenBank/DDBJ whole genome shotgun (WGS) entry which is preliminary data.</text>
</comment>